<dbReference type="Proteomes" id="UP000009047">
    <property type="component" value="Chromosome"/>
</dbReference>
<proteinExistence type="predicted"/>
<dbReference type="InterPro" id="IPR023198">
    <property type="entry name" value="PGP-like_dom2"/>
</dbReference>
<dbReference type="SFLD" id="SFLDG01129">
    <property type="entry name" value="C1.5:_HAD__Beta-PGM__Phosphata"/>
    <property type="match status" value="1"/>
</dbReference>
<dbReference type="STRING" id="644282.Deba_1868"/>
<accession>E1QI40</accession>
<dbReference type="Gene3D" id="1.10.150.240">
    <property type="entry name" value="Putative phosphatase, domain 2"/>
    <property type="match status" value="1"/>
</dbReference>
<dbReference type="SUPFAM" id="SSF56784">
    <property type="entry name" value="HAD-like"/>
    <property type="match status" value="1"/>
</dbReference>
<dbReference type="PANTHER" id="PTHR43481:SF4">
    <property type="entry name" value="GLYCEROL-1-PHOSPHATE PHOSPHOHYDROLASE 1-RELATED"/>
    <property type="match status" value="1"/>
</dbReference>
<dbReference type="eggNOG" id="COG0637">
    <property type="taxonomic scope" value="Bacteria"/>
</dbReference>
<dbReference type="InterPro" id="IPR006439">
    <property type="entry name" value="HAD-SF_hydro_IA"/>
</dbReference>
<dbReference type="NCBIfam" id="TIGR01509">
    <property type="entry name" value="HAD-SF-IA-v3"/>
    <property type="match status" value="1"/>
</dbReference>
<dbReference type="AlphaFoldDB" id="E1QI40"/>
<name>E1QI40_DESB2</name>
<dbReference type="Gene3D" id="3.40.50.1000">
    <property type="entry name" value="HAD superfamily/HAD-like"/>
    <property type="match status" value="1"/>
</dbReference>
<reference evidence="1 2" key="1">
    <citation type="journal article" date="2010" name="Stand. Genomic Sci.">
        <title>Complete genome sequence of Desulfarculus baarsii type strain (2st14).</title>
        <authorList>
            <person name="Sun H."/>
            <person name="Spring S."/>
            <person name="Lapidus A."/>
            <person name="Davenport K."/>
            <person name="Del Rio T.G."/>
            <person name="Tice H."/>
            <person name="Nolan M."/>
            <person name="Copeland A."/>
            <person name="Cheng J.F."/>
            <person name="Lucas S."/>
            <person name="Tapia R."/>
            <person name="Goodwin L."/>
            <person name="Pitluck S."/>
            <person name="Ivanova N."/>
            <person name="Pagani I."/>
            <person name="Mavromatis K."/>
            <person name="Ovchinnikova G."/>
            <person name="Pati A."/>
            <person name="Chen A."/>
            <person name="Palaniappan K."/>
            <person name="Hauser L."/>
            <person name="Chang Y.J."/>
            <person name="Jeffries C.D."/>
            <person name="Detter J.C."/>
            <person name="Han C."/>
            <person name="Rohde M."/>
            <person name="Brambilla E."/>
            <person name="Goker M."/>
            <person name="Woyke T."/>
            <person name="Bristow J."/>
            <person name="Eisen J.A."/>
            <person name="Markowitz V."/>
            <person name="Hugenholtz P."/>
            <person name="Kyrpides N.C."/>
            <person name="Klenk H.P."/>
            <person name="Land M."/>
        </authorList>
    </citation>
    <scope>NUCLEOTIDE SEQUENCE [LARGE SCALE GENOMIC DNA]</scope>
    <source>
        <strain evidence="2">ATCC 33931 / DSM 2075 / LMG 7858 / VKM B-1802 / 2st14</strain>
    </source>
</reference>
<keyword evidence="2" id="KW-1185">Reference proteome</keyword>
<dbReference type="KEGG" id="dbr:Deba_1868"/>
<dbReference type="InterPro" id="IPR023214">
    <property type="entry name" value="HAD_sf"/>
</dbReference>
<gene>
    <name evidence="1" type="ordered locus">Deba_1868</name>
</gene>
<dbReference type="Pfam" id="PF00702">
    <property type="entry name" value="Hydrolase"/>
    <property type="match status" value="1"/>
</dbReference>
<dbReference type="SFLD" id="SFLDS00003">
    <property type="entry name" value="Haloacid_Dehalogenase"/>
    <property type="match status" value="1"/>
</dbReference>
<sequence>MTMSGTDKGLADFAAVLLDMDGVVLDSMVQHAACWREVMAAEGFDASLEFILQNEGCLGFEVLAELADGVGRLAMADAAALRAAMERMLAAQRRMFIERCAADVRPFPAAVELIEWLGREGVPTALVTSSRLEVVRGALGAELAGQFACIVSADEVARHKPHPEPYLRAAAKLGLGPSSCLVIENAPAGIRSAQAAGATCYAVGSTLAAHHLAMAHRVFADLAQLTRHLRGRD</sequence>
<dbReference type="PANTHER" id="PTHR43481">
    <property type="entry name" value="FRUCTOSE-1-PHOSPHATE PHOSPHATASE"/>
    <property type="match status" value="1"/>
</dbReference>
<dbReference type="PRINTS" id="PR00413">
    <property type="entry name" value="HADHALOGNASE"/>
</dbReference>
<dbReference type="InterPro" id="IPR051806">
    <property type="entry name" value="HAD-like_SPP"/>
</dbReference>
<keyword evidence="1" id="KW-0378">Hydrolase</keyword>
<dbReference type="GO" id="GO:0050308">
    <property type="term" value="F:sugar-phosphatase activity"/>
    <property type="evidence" value="ECO:0007669"/>
    <property type="project" value="TreeGrafter"/>
</dbReference>
<dbReference type="InterPro" id="IPR036412">
    <property type="entry name" value="HAD-like_sf"/>
</dbReference>
<protein>
    <submittedName>
        <fullName evidence="1">HAD-superfamily hydrolase, subfamily IA, variant 3</fullName>
    </submittedName>
</protein>
<evidence type="ECO:0000313" key="1">
    <source>
        <dbReference type="EMBL" id="ADK85233.1"/>
    </source>
</evidence>
<dbReference type="EMBL" id="CP002085">
    <property type="protein sequence ID" value="ADK85233.1"/>
    <property type="molecule type" value="Genomic_DNA"/>
</dbReference>
<evidence type="ECO:0000313" key="2">
    <source>
        <dbReference type="Proteomes" id="UP000009047"/>
    </source>
</evidence>
<organism evidence="1 2">
    <name type="scientific">Desulfarculus baarsii (strain ATCC 33931 / DSM 2075 / LMG 7858 / VKM B-1802 / 2st14)</name>
    <dbReference type="NCBI Taxonomy" id="644282"/>
    <lineage>
        <taxon>Bacteria</taxon>
        <taxon>Pseudomonadati</taxon>
        <taxon>Thermodesulfobacteriota</taxon>
        <taxon>Desulfarculia</taxon>
        <taxon>Desulfarculales</taxon>
        <taxon>Desulfarculaceae</taxon>
        <taxon>Desulfarculus</taxon>
    </lineage>
</organism>
<dbReference type="HOGENOM" id="CLU_045011_13_1_7"/>